<accession>A0A382BXY3</accession>
<feature type="non-terminal residue" evidence="1">
    <location>
        <position position="1"/>
    </location>
</feature>
<name>A0A382BXY3_9ZZZZ</name>
<protein>
    <submittedName>
        <fullName evidence="1">Uncharacterized protein</fullName>
    </submittedName>
</protein>
<reference evidence="1" key="1">
    <citation type="submission" date="2018-05" db="EMBL/GenBank/DDBJ databases">
        <authorList>
            <person name="Lanie J.A."/>
            <person name="Ng W.-L."/>
            <person name="Kazmierczak K.M."/>
            <person name="Andrzejewski T.M."/>
            <person name="Davidsen T.M."/>
            <person name="Wayne K.J."/>
            <person name="Tettelin H."/>
            <person name="Glass J.I."/>
            <person name="Rusch D."/>
            <person name="Podicherti R."/>
            <person name="Tsui H.-C.T."/>
            <person name="Winkler M.E."/>
        </authorList>
    </citation>
    <scope>NUCLEOTIDE SEQUENCE</scope>
</reference>
<proteinExistence type="predicted"/>
<dbReference type="AlphaFoldDB" id="A0A382BXY3"/>
<dbReference type="EMBL" id="UINC01031821">
    <property type="protein sequence ID" value="SVB18474.1"/>
    <property type="molecule type" value="Genomic_DNA"/>
</dbReference>
<organism evidence="1">
    <name type="scientific">marine metagenome</name>
    <dbReference type="NCBI Taxonomy" id="408172"/>
    <lineage>
        <taxon>unclassified sequences</taxon>
        <taxon>metagenomes</taxon>
        <taxon>ecological metagenomes</taxon>
    </lineage>
</organism>
<evidence type="ECO:0000313" key="1">
    <source>
        <dbReference type="EMBL" id="SVB18474.1"/>
    </source>
</evidence>
<sequence length="49" mass="5881">TYEIRFCHYNHEGRFQRSPLILDAKDVPRLKRALEKTPKLKKLLAQMVK</sequence>
<gene>
    <name evidence="1" type="ORF">METZ01_LOCUS171328</name>
</gene>